<evidence type="ECO:0000313" key="2">
    <source>
        <dbReference type="EMBL" id="AWI54817.1"/>
    </source>
</evidence>
<gene>
    <name evidence="2" type="ORF">DEH84_16370</name>
</gene>
<keyword evidence="3" id="KW-1185">Reference proteome</keyword>
<protein>
    <recommendedName>
        <fullName evidence="1">Antitoxin Xre/MbcA/ParS-like toxin-binding domain-containing protein</fullName>
    </recommendedName>
</protein>
<dbReference type="EMBL" id="CP029210">
    <property type="protein sequence ID" value="AWI54817.1"/>
    <property type="molecule type" value="Genomic_DNA"/>
</dbReference>
<dbReference type="InterPro" id="IPR024467">
    <property type="entry name" value="Xre/MbcA/ParS-like_toxin-bd"/>
</dbReference>
<proteinExistence type="predicted"/>
<organism evidence="2 3">
    <name type="scientific">Aquabacterium olei</name>
    <dbReference type="NCBI Taxonomy" id="1296669"/>
    <lineage>
        <taxon>Bacteria</taxon>
        <taxon>Pseudomonadati</taxon>
        <taxon>Pseudomonadota</taxon>
        <taxon>Betaproteobacteria</taxon>
        <taxon>Burkholderiales</taxon>
        <taxon>Aquabacterium</taxon>
    </lineage>
</organism>
<accession>A0A2U8FVB7</accession>
<dbReference type="Proteomes" id="UP000244892">
    <property type="component" value="Chromosome"/>
</dbReference>
<dbReference type="KEGG" id="aon:DEH84_16370"/>
<name>A0A2U8FVB7_9BURK</name>
<feature type="domain" description="Antitoxin Xre/MbcA/ParS-like toxin-binding" evidence="1">
    <location>
        <begin position="67"/>
        <end position="117"/>
    </location>
</feature>
<reference evidence="2 3" key="1">
    <citation type="submission" date="2018-05" db="EMBL/GenBank/DDBJ databases">
        <title>complete genome sequence of Aquabacterium olei NBRC 110486.</title>
        <authorList>
            <person name="Tang B."/>
            <person name="Chang J."/>
            <person name="Zhang L."/>
            <person name="Yang H."/>
        </authorList>
    </citation>
    <scope>NUCLEOTIDE SEQUENCE [LARGE SCALE GENOMIC DNA]</scope>
    <source>
        <strain evidence="2 3">NBRC 110486</strain>
    </source>
</reference>
<sequence>MARRAFDQATDQAAVTLAHRARFWPGIEEAFMHAMRRRRRLRTEAAFRSRHALLRTQVRSRDLLALAQTVFMNEKAASVWMNRPHVLLGGASPREAARKSKTGATRVQEILVAIKHGGVV</sequence>
<evidence type="ECO:0000313" key="3">
    <source>
        <dbReference type="Proteomes" id="UP000244892"/>
    </source>
</evidence>
<dbReference type="Pfam" id="PF09722">
    <property type="entry name" value="Xre_MbcA_ParS_C"/>
    <property type="match status" value="1"/>
</dbReference>
<dbReference type="AlphaFoldDB" id="A0A2U8FVB7"/>
<evidence type="ECO:0000259" key="1">
    <source>
        <dbReference type="Pfam" id="PF09722"/>
    </source>
</evidence>